<keyword evidence="6" id="KW-0812">Transmembrane</keyword>
<dbReference type="SMART" id="SM00028">
    <property type="entry name" value="TPR"/>
    <property type="match status" value="4"/>
</dbReference>
<organism evidence="9 10">
    <name type="scientific">Flavobacterium algoritolerans</name>
    <dbReference type="NCBI Taxonomy" id="3041254"/>
    <lineage>
        <taxon>Bacteria</taxon>
        <taxon>Pseudomonadati</taxon>
        <taxon>Bacteroidota</taxon>
        <taxon>Flavobacteriia</taxon>
        <taxon>Flavobacteriales</taxon>
        <taxon>Flavobacteriaceae</taxon>
        <taxon>Flavobacterium</taxon>
    </lineage>
</organism>
<keyword evidence="5" id="KW-0902">Two-component regulatory system</keyword>
<dbReference type="PANTHER" id="PTHR24421:SF10">
    <property type="entry name" value="NITRATE_NITRITE SENSOR PROTEIN NARQ"/>
    <property type="match status" value="1"/>
</dbReference>
<accession>A0ABT6VDK8</accession>
<keyword evidence="9" id="KW-0067">ATP-binding</keyword>
<comment type="catalytic activity">
    <reaction evidence="1">
        <text>ATP + protein L-histidine = ADP + protein N-phospho-L-histidine.</text>
        <dbReference type="EC" id="2.7.13.3"/>
    </reaction>
</comment>
<dbReference type="EC" id="2.7.13.3" evidence="2"/>
<dbReference type="Gene3D" id="1.20.5.1930">
    <property type="match status" value="1"/>
</dbReference>
<dbReference type="CDD" id="cd16917">
    <property type="entry name" value="HATPase_UhpB-NarQ-NarX-like"/>
    <property type="match status" value="1"/>
</dbReference>
<sequence length="669" mass="78152">MITRTKFFCLFLIFFIFSCKKSTTVLFDKSHIDDLSGNRKEKYLDSLVVSLKSKKNDATVRDLYLKIASEYYYINNPKKSLDVSLKSLQLSKDSNDSIRIAKSLYYVGDCYENSKKDTAYFYYLKAQKVYEKIQDNDNVGRMLFNKAYVLFYDGNYVECEVEISKALQYLKKSTNHQLIYSCNTLMGNCLEKLVNYDKALWYHKVALSDLEKMKINDNDKDGINNYNVTSIINICNLHDLKGEFPKSIKKLQALLSEELKKKWTRLYANVLSNLAYSKMRNGDYENVESMFFESLKIVDSIGIESDILYKKIHIGEYFLTQKDTIKSIQSLKEANQLAIKIKSSNEILTSLKLLSKVDKKKSLFYTNEYIKVSDSINTVQKNTHNKYARIEYETSRIEDENKVLTKKNFYILIISFGLILLLIIIIVIRYLKYKNNELRFLKKQQKANEEIYQLLTEQHEKINVAKENEKAKIAKELHDGVMNKIYGVRMNLGFFNSKIDTKIIEKRKEYIFELQNIENEIRTISHDLSRGSFLEGNDFNVLLSSLIENQKDISSTQFKYLNDETFEWTAIQNIYKINLYRIIQEAILNTNKYSNAKNCEIRIQKRNDNVLKLSISDNGEGFDIKNKKRGIGLNNMKERANSLKGQFNIESKIGEGTKIEVMFNFQTLS</sequence>
<dbReference type="Gene3D" id="1.25.40.10">
    <property type="entry name" value="Tetratricopeptide repeat domain"/>
    <property type="match status" value="2"/>
</dbReference>
<dbReference type="InterPro" id="IPR019734">
    <property type="entry name" value="TPR_rpt"/>
</dbReference>
<evidence type="ECO:0000313" key="9">
    <source>
        <dbReference type="EMBL" id="MDI5895991.1"/>
    </source>
</evidence>
<dbReference type="RefSeq" id="WP_282718425.1">
    <property type="nucleotide sequence ID" value="NZ_JASCRZ010000007.1"/>
</dbReference>
<gene>
    <name evidence="9" type="ORF">QLS65_13925</name>
</gene>
<dbReference type="SUPFAM" id="SSF55874">
    <property type="entry name" value="ATPase domain of HSP90 chaperone/DNA topoisomerase II/histidine kinase"/>
    <property type="match status" value="1"/>
</dbReference>
<evidence type="ECO:0000256" key="6">
    <source>
        <dbReference type="SAM" id="Phobius"/>
    </source>
</evidence>
<dbReference type="SMART" id="SM00387">
    <property type="entry name" value="HATPase_c"/>
    <property type="match status" value="1"/>
</dbReference>
<reference evidence="9 10" key="1">
    <citation type="submission" date="2023-04" db="EMBL/GenBank/DDBJ databases">
        <title>Two novel species of Flavobacterium.</title>
        <authorList>
            <person name="Liu Q."/>
            <person name="Xin Y.-H."/>
        </authorList>
    </citation>
    <scope>NUCLEOTIDE SEQUENCE [LARGE SCALE GENOMIC DNA]</scope>
    <source>
        <strain evidence="9 10">LB1P51</strain>
    </source>
</reference>
<evidence type="ECO:0000256" key="3">
    <source>
        <dbReference type="ARBA" id="ARBA00022679"/>
    </source>
</evidence>
<dbReference type="PROSITE" id="PS50109">
    <property type="entry name" value="HIS_KIN"/>
    <property type="match status" value="1"/>
</dbReference>
<keyword evidence="6" id="KW-0472">Membrane</keyword>
<keyword evidence="6" id="KW-1133">Transmembrane helix</keyword>
<dbReference type="PANTHER" id="PTHR24421">
    <property type="entry name" value="NITRATE/NITRITE SENSOR PROTEIN NARX-RELATED"/>
    <property type="match status" value="1"/>
</dbReference>
<feature type="signal peptide" evidence="7">
    <location>
        <begin position="1"/>
        <end position="21"/>
    </location>
</feature>
<dbReference type="InterPro" id="IPR036890">
    <property type="entry name" value="HATPase_C_sf"/>
</dbReference>
<evidence type="ECO:0000259" key="8">
    <source>
        <dbReference type="PROSITE" id="PS50109"/>
    </source>
</evidence>
<dbReference type="SUPFAM" id="SSF48452">
    <property type="entry name" value="TPR-like"/>
    <property type="match status" value="2"/>
</dbReference>
<dbReference type="EMBL" id="JASCRZ010000007">
    <property type="protein sequence ID" value="MDI5895991.1"/>
    <property type="molecule type" value="Genomic_DNA"/>
</dbReference>
<keyword evidence="7" id="KW-0732">Signal</keyword>
<dbReference type="Gene3D" id="3.30.565.10">
    <property type="entry name" value="Histidine kinase-like ATPase, C-terminal domain"/>
    <property type="match status" value="1"/>
</dbReference>
<evidence type="ECO:0000256" key="7">
    <source>
        <dbReference type="SAM" id="SignalP"/>
    </source>
</evidence>
<feature type="transmembrane region" description="Helical" evidence="6">
    <location>
        <begin position="409"/>
        <end position="431"/>
    </location>
</feature>
<keyword evidence="3" id="KW-0808">Transferase</keyword>
<keyword evidence="9" id="KW-0547">Nucleotide-binding</keyword>
<evidence type="ECO:0000256" key="1">
    <source>
        <dbReference type="ARBA" id="ARBA00000085"/>
    </source>
</evidence>
<proteinExistence type="predicted"/>
<feature type="domain" description="Histidine kinase" evidence="8">
    <location>
        <begin position="579"/>
        <end position="667"/>
    </location>
</feature>
<evidence type="ECO:0000313" key="10">
    <source>
        <dbReference type="Proteomes" id="UP001243403"/>
    </source>
</evidence>
<dbReference type="Pfam" id="PF02518">
    <property type="entry name" value="HATPase_c"/>
    <property type="match status" value="1"/>
</dbReference>
<feature type="chain" id="PRO_5046037824" description="histidine kinase" evidence="7">
    <location>
        <begin position="22"/>
        <end position="669"/>
    </location>
</feature>
<comment type="caution">
    <text evidence="9">The sequence shown here is derived from an EMBL/GenBank/DDBJ whole genome shotgun (WGS) entry which is preliminary data.</text>
</comment>
<dbReference type="InterPro" id="IPR005467">
    <property type="entry name" value="His_kinase_dom"/>
</dbReference>
<dbReference type="InterPro" id="IPR050482">
    <property type="entry name" value="Sensor_HK_TwoCompSys"/>
</dbReference>
<dbReference type="PROSITE" id="PS51257">
    <property type="entry name" value="PROKAR_LIPOPROTEIN"/>
    <property type="match status" value="1"/>
</dbReference>
<evidence type="ECO:0000256" key="5">
    <source>
        <dbReference type="ARBA" id="ARBA00023012"/>
    </source>
</evidence>
<name>A0ABT6VDK8_9FLAO</name>
<keyword evidence="4" id="KW-0418">Kinase</keyword>
<dbReference type="InterPro" id="IPR011990">
    <property type="entry name" value="TPR-like_helical_dom_sf"/>
</dbReference>
<dbReference type="Proteomes" id="UP001243403">
    <property type="component" value="Unassembled WGS sequence"/>
</dbReference>
<evidence type="ECO:0000256" key="4">
    <source>
        <dbReference type="ARBA" id="ARBA00022777"/>
    </source>
</evidence>
<dbReference type="InterPro" id="IPR003594">
    <property type="entry name" value="HATPase_dom"/>
</dbReference>
<keyword evidence="10" id="KW-1185">Reference proteome</keyword>
<protein>
    <recommendedName>
        <fullName evidence="2">histidine kinase</fullName>
        <ecNumber evidence="2">2.7.13.3</ecNumber>
    </recommendedName>
</protein>
<dbReference type="GO" id="GO:0005524">
    <property type="term" value="F:ATP binding"/>
    <property type="evidence" value="ECO:0007669"/>
    <property type="project" value="UniProtKB-KW"/>
</dbReference>
<evidence type="ECO:0000256" key="2">
    <source>
        <dbReference type="ARBA" id="ARBA00012438"/>
    </source>
</evidence>